<dbReference type="Proteomes" id="UP000313948">
    <property type="component" value="Chromosome"/>
</dbReference>
<gene>
    <name evidence="2" type="ORF">FE251_12210</name>
</gene>
<keyword evidence="3" id="KW-1185">Reference proteome</keyword>
<protein>
    <recommendedName>
        <fullName evidence="4">ATP synthase protein I</fullName>
    </recommendedName>
</protein>
<name>A0ABX5VNH9_9MICO</name>
<feature type="transmembrane region" description="Helical" evidence="1">
    <location>
        <begin position="102"/>
        <end position="122"/>
    </location>
</feature>
<feature type="transmembrane region" description="Helical" evidence="1">
    <location>
        <begin position="74"/>
        <end position="96"/>
    </location>
</feature>
<dbReference type="RefSeq" id="WP_139948932.1">
    <property type="nucleotide sequence ID" value="NZ_CP040899.1"/>
</dbReference>
<dbReference type="EMBL" id="CP040899">
    <property type="protein sequence ID" value="QDB80059.1"/>
    <property type="molecule type" value="Genomic_DNA"/>
</dbReference>
<feature type="transmembrane region" description="Helical" evidence="1">
    <location>
        <begin position="44"/>
        <end position="67"/>
    </location>
</feature>
<organism evidence="2 3">
    <name type="scientific">Georgenia wutianyii</name>
    <dbReference type="NCBI Taxonomy" id="2585135"/>
    <lineage>
        <taxon>Bacteria</taxon>
        <taxon>Bacillati</taxon>
        <taxon>Actinomycetota</taxon>
        <taxon>Actinomycetes</taxon>
        <taxon>Micrococcales</taxon>
        <taxon>Bogoriellaceae</taxon>
        <taxon>Georgenia</taxon>
    </lineage>
</organism>
<proteinExistence type="predicted"/>
<feature type="transmembrane region" description="Helical" evidence="1">
    <location>
        <begin position="20"/>
        <end position="38"/>
    </location>
</feature>
<evidence type="ECO:0008006" key="4">
    <source>
        <dbReference type="Google" id="ProtNLM"/>
    </source>
</evidence>
<reference evidence="2 3" key="1">
    <citation type="submission" date="2019-05" db="EMBL/GenBank/DDBJ databases">
        <title>Georgenia *** sp. nov., and Georgenia *** sp. nov., isolated from the intestinal contents of plateau pika (Ochotona curzoniae) in the Qinghai-Tibet plateau of China.</title>
        <authorList>
            <person name="Tian Z."/>
        </authorList>
    </citation>
    <scope>NUCLEOTIDE SEQUENCE [LARGE SCALE GENOMIC DNA]</scope>
    <source>
        <strain evidence="2 3">Z294</strain>
    </source>
</reference>
<evidence type="ECO:0000313" key="3">
    <source>
        <dbReference type="Proteomes" id="UP000313948"/>
    </source>
</evidence>
<evidence type="ECO:0000313" key="2">
    <source>
        <dbReference type="EMBL" id="QDB80059.1"/>
    </source>
</evidence>
<keyword evidence="1" id="KW-1133">Transmembrane helix</keyword>
<evidence type="ECO:0000256" key="1">
    <source>
        <dbReference type="SAM" id="Phobius"/>
    </source>
</evidence>
<accession>A0ABX5VNH9</accession>
<sequence>MTTAPSPLRAMFTVVLRRMALLLAVLAVGGCLVGYLAAGSQGLWGGVLGTGLAAFFLLTTSVVMLATADKPLHVASAALVGSWLAKVVVVFVVLLIVRDLDFYDPLVFFVTLALAILGSLAIEMSAALQSRVPHVDPGARADKDVPGA</sequence>
<keyword evidence="1" id="KW-0812">Transmembrane</keyword>
<keyword evidence="1" id="KW-0472">Membrane</keyword>